<reference evidence="2 3" key="1">
    <citation type="submission" date="2019-08" db="EMBL/GenBank/DDBJ databases">
        <title>The genome of the soybean aphid Biotype 1, its phylome, world population structure and adaptation to the North American continent.</title>
        <authorList>
            <person name="Giordano R."/>
            <person name="Donthu R.K."/>
            <person name="Hernandez A.G."/>
            <person name="Wright C.L."/>
            <person name="Zimin A.V."/>
        </authorList>
    </citation>
    <scope>NUCLEOTIDE SEQUENCE [LARGE SCALE GENOMIC DNA]</scope>
    <source>
        <tissue evidence="2">Whole aphids</tissue>
    </source>
</reference>
<accession>A0A6G0TJ33</accession>
<sequence>MHSSSSVLFFIHSISKALNALLLVTLKVFIKLTISARVVEVSMSSSIFKYIMNPNVSFLVECILKSQIHNVAVSRDKFCHYYRHVKLPYNELPFNEIFYLKNYFLRIMIVIASYTYNIVFKYGEHRRGFYGDHEDRQPYIVLSEELKPKFLKNLIPNFGMPTLGCRKLGAENWIPEDA</sequence>
<keyword evidence="1" id="KW-0812">Transmembrane</keyword>
<dbReference type="AlphaFoldDB" id="A0A6G0TJ33"/>
<dbReference type="EMBL" id="VYZN01000034">
    <property type="protein sequence ID" value="KAE9533585.1"/>
    <property type="molecule type" value="Genomic_DNA"/>
</dbReference>
<keyword evidence="1" id="KW-1133">Transmembrane helix</keyword>
<feature type="transmembrane region" description="Helical" evidence="1">
    <location>
        <begin position="103"/>
        <end position="120"/>
    </location>
</feature>
<gene>
    <name evidence="2" type="ORF">AGLY_009223</name>
</gene>
<evidence type="ECO:0000256" key="1">
    <source>
        <dbReference type="SAM" id="Phobius"/>
    </source>
</evidence>
<evidence type="ECO:0000313" key="3">
    <source>
        <dbReference type="Proteomes" id="UP000475862"/>
    </source>
</evidence>
<evidence type="ECO:0000313" key="2">
    <source>
        <dbReference type="EMBL" id="KAE9533585.1"/>
    </source>
</evidence>
<keyword evidence="3" id="KW-1185">Reference proteome</keyword>
<comment type="caution">
    <text evidence="2">The sequence shown here is derived from an EMBL/GenBank/DDBJ whole genome shotgun (WGS) entry which is preliminary data.</text>
</comment>
<keyword evidence="1" id="KW-0472">Membrane</keyword>
<proteinExistence type="predicted"/>
<dbReference type="Proteomes" id="UP000475862">
    <property type="component" value="Unassembled WGS sequence"/>
</dbReference>
<protein>
    <submittedName>
        <fullName evidence="2">Uncharacterized protein</fullName>
    </submittedName>
</protein>
<name>A0A6G0TJ33_APHGL</name>
<organism evidence="2 3">
    <name type="scientific">Aphis glycines</name>
    <name type="common">Soybean aphid</name>
    <dbReference type="NCBI Taxonomy" id="307491"/>
    <lineage>
        <taxon>Eukaryota</taxon>
        <taxon>Metazoa</taxon>
        <taxon>Ecdysozoa</taxon>
        <taxon>Arthropoda</taxon>
        <taxon>Hexapoda</taxon>
        <taxon>Insecta</taxon>
        <taxon>Pterygota</taxon>
        <taxon>Neoptera</taxon>
        <taxon>Paraneoptera</taxon>
        <taxon>Hemiptera</taxon>
        <taxon>Sternorrhyncha</taxon>
        <taxon>Aphidomorpha</taxon>
        <taxon>Aphidoidea</taxon>
        <taxon>Aphididae</taxon>
        <taxon>Aphidini</taxon>
        <taxon>Aphis</taxon>
        <taxon>Aphis</taxon>
    </lineage>
</organism>